<evidence type="ECO:0000259" key="3">
    <source>
        <dbReference type="Pfam" id="PF01656"/>
    </source>
</evidence>
<evidence type="ECO:0000313" key="4">
    <source>
        <dbReference type="EMBL" id="AIC47900.1"/>
    </source>
</evidence>
<reference evidence="4 5" key="1">
    <citation type="journal article" date="2014" name="Int. J. Syst. Evol. Microbiol.">
        <title>Rhodoluna lacicola gen. nov., sp. nov., a planktonic freshwater bacterium with stream-lined genome.</title>
        <authorList>
            <person name="Hahn M."/>
            <person name="Schmidt J."/>
            <person name="Taipale S.J."/>
            <person name="Doolittle W.F."/>
            <person name="Koll U."/>
        </authorList>
    </citation>
    <scope>NUCLEOTIDE SEQUENCE [LARGE SCALE GENOMIC DNA]</scope>
    <source>
        <strain evidence="4 5">MWH-Ta8</strain>
    </source>
</reference>
<dbReference type="GO" id="GO:0016887">
    <property type="term" value="F:ATP hydrolysis activity"/>
    <property type="evidence" value="ECO:0007669"/>
    <property type="project" value="TreeGrafter"/>
</dbReference>
<feature type="domain" description="CobQ/CobB/MinD/ParA nucleotide binding" evidence="3">
    <location>
        <begin position="8"/>
        <end position="240"/>
    </location>
</feature>
<gene>
    <name evidence="4" type="ORF">Rhola_00011070</name>
</gene>
<evidence type="ECO:0000256" key="2">
    <source>
        <dbReference type="ARBA" id="ARBA00022840"/>
    </source>
</evidence>
<dbReference type="EMBL" id="CP007490">
    <property type="protein sequence ID" value="AIC47900.1"/>
    <property type="molecule type" value="Genomic_DNA"/>
</dbReference>
<dbReference type="eggNOG" id="COG0455">
    <property type="taxonomic scope" value="Bacteria"/>
</dbReference>
<dbReference type="HOGENOM" id="CLU_1069358_0_0_11"/>
<dbReference type="GO" id="GO:0051782">
    <property type="term" value="P:negative regulation of cell division"/>
    <property type="evidence" value="ECO:0007669"/>
    <property type="project" value="TreeGrafter"/>
</dbReference>
<protein>
    <submittedName>
        <fullName evidence="4">ATPases involved in chromosome partitioning</fullName>
    </submittedName>
</protein>
<dbReference type="GO" id="GO:0009898">
    <property type="term" value="C:cytoplasmic side of plasma membrane"/>
    <property type="evidence" value="ECO:0007669"/>
    <property type="project" value="TreeGrafter"/>
</dbReference>
<dbReference type="OrthoDB" id="3217709at2"/>
<sequence length="286" mass="30079">MSSDAQLITVWSPLGSPGKSAIALSIASELTDAGKRVFLLDADTYAPSLDVLLGLREHPAGLAAACRLVGQDRFDMEQLERLSTKLTLGSGDLTVMTGLSSESRWAEVSSEKIDDLIMVASKVFDFVVLDVASPLSGGVGALASSVDRNAVARWAVTYADKVIAVCGADPVSIARYLAAMTQVAELQPKGLVLTVVNRLRVSVLGGSAKQQIAETLSSLGQISVSGFIPDDPAAADLAIRECLPITVGKRSSQARLALALFCRTQVLGEQSKLQGRLTRRAIAKLG</sequence>
<evidence type="ECO:0000256" key="1">
    <source>
        <dbReference type="ARBA" id="ARBA00022741"/>
    </source>
</evidence>
<dbReference type="AlphaFoldDB" id="A0A060JGN5"/>
<dbReference type="PANTHER" id="PTHR43384:SF6">
    <property type="entry name" value="SEPTUM SITE-DETERMINING PROTEIN MIND HOMOLOG, CHLOROPLASTIC"/>
    <property type="match status" value="1"/>
</dbReference>
<keyword evidence="2" id="KW-0067">ATP-binding</keyword>
<dbReference type="GO" id="GO:0005524">
    <property type="term" value="F:ATP binding"/>
    <property type="evidence" value="ECO:0007669"/>
    <property type="project" value="UniProtKB-KW"/>
</dbReference>
<dbReference type="Proteomes" id="UP000067708">
    <property type="component" value="Chromosome"/>
</dbReference>
<dbReference type="RefSeq" id="WP_051636317.1">
    <property type="nucleotide sequence ID" value="NZ_CP007490.1"/>
</dbReference>
<organism evidence="4 5">
    <name type="scientific">Rhodoluna lacicola</name>
    <dbReference type="NCBI Taxonomy" id="529884"/>
    <lineage>
        <taxon>Bacteria</taxon>
        <taxon>Bacillati</taxon>
        <taxon>Actinomycetota</taxon>
        <taxon>Actinomycetes</taxon>
        <taxon>Micrococcales</taxon>
        <taxon>Microbacteriaceae</taxon>
        <taxon>Luna cluster</taxon>
        <taxon>Luna-1 subcluster</taxon>
        <taxon>Rhodoluna</taxon>
    </lineage>
</organism>
<dbReference type="KEGG" id="rla:Rhola_00011070"/>
<keyword evidence="5" id="KW-1185">Reference proteome</keyword>
<name>A0A060JGN5_9MICO</name>
<dbReference type="Pfam" id="PF01656">
    <property type="entry name" value="CbiA"/>
    <property type="match status" value="1"/>
</dbReference>
<accession>A0A060JGN5</accession>
<dbReference type="InterPro" id="IPR002586">
    <property type="entry name" value="CobQ/CobB/MinD/ParA_Nub-bd_dom"/>
</dbReference>
<keyword evidence="1" id="KW-0547">Nucleotide-binding</keyword>
<dbReference type="InterPro" id="IPR027417">
    <property type="entry name" value="P-loop_NTPase"/>
</dbReference>
<dbReference type="InterPro" id="IPR050625">
    <property type="entry name" value="ParA/MinD_ATPase"/>
</dbReference>
<dbReference type="STRING" id="529884.Rhola_00011070"/>
<proteinExistence type="predicted"/>
<evidence type="ECO:0000313" key="5">
    <source>
        <dbReference type="Proteomes" id="UP000067708"/>
    </source>
</evidence>
<dbReference type="Gene3D" id="3.40.50.300">
    <property type="entry name" value="P-loop containing nucleotide triphosphate hydrolases"/>
    <property type="match status" value="1"/>
</dbReference>
<dbReference type="GO" id="GO:0005829">
    <property type="term" value="C:cytosol"/>
    <property type="evidence" value="ECO:0007669"/>
    <property type="project" value="TreeGrafter"/>
</dbReference>
<dbReference type="SUPFAM" id="SSF52540">
    <property type="entry name" value="P-loop containing nucleoside triphosphate hydrolases"/>
    <property type="match status" value="1"/>
</dbReference>
<dbReference type="PANTHER" id="PTHR43384">
    <property type="entry name" value="SEPTUM SITE-DETERMINING PROTEIN MIND HOMOLOG, CHLOROPLASTIC-RELATED"/>
    <property type="match status" value="1"/>
</dbReference>